<dbReference type="Gene3D" id="2.40.420.20">
    <property type="match status" value="1"/>
</dbReference>
<reference evidence="3" key="1">
    <citation type="submission" date="2019-08" db="EMBL/GenBank/DDBJ databases">
        <authorList>
            <person name="Kucharzyk K."/>
            <person name="Murdoch R.W."/>
            <person name="Higgins S."/>
            <person name="Loffler F."/>
        </authorList>
    </citation>
    <scope>NUCLEOTIDE SEQUENCE</scope>
</reference>
<feature type="domain" description="CusB-like beta-barrel" evidence="1">
    <location>
        <begin position="82"/>
        <end position="151"/>
    </location>
</feature>
<name>A0A645EFL0_9ZZZZ</name>
<evidence type="ECO:0000259" key="2">
    <source>
        <dbReference type="Pfam" id="PF25989"/>
    </source>
</evidence>
<feature type="domain" description="YknX-like C-terminal permuted SH3-like" evidence="2">
    <location>
        <begin position="158"/>
        <end position="224"/>
    </location>
</feature>
<dbReference type="InterPro" id="IPR006143">
    <property type="entry name" value="RND_pump_MFP"/>
</dbReference>
<accession>A0A645EFL0</accession>
<dbReference type="PANTHER" id="PTHR30469:SF15">
    <property type="entry name" value="HLYD FAMILY OF SECRETION PROTEINS"/>
    <property type="match status" value="1"/>
</dbReference>
<dbReference type="InterPro" id="IPR058792">
    <property type="entry name" value="Beta-barrel_RND_2"/>
</dbReference>
<dbReference type="PANTHER" id="PTHR30469">
    <property type="entry name" value="MULTIDRUG RESISTANCE PROTEIN MDTA"/>
    <property type="match status" value="1"/>
</dbReference>
<dbReference type="GO" id="GO:1990281">
    <property type="term" value="C:efflux pump complex"/>
    <property type="evidence" value="ECO:0007669"/>
    <property type="project" value="TreeGrafter"/>
</dbReference>
<organism evidence="3">
    <name type="scientific">bioreactor metagenome</name>
    <dbReference type="NCBI Taxonomy" id="1076179"/>
    <lineage>
        <taxon>unclassified sequences</taxon>
        <taxon>metagenomes</taxon>
        <taxon>ecological metagenomes</taxon>
    </lineage>
</organism>
<dbReference type="Gene3D" id="1.10.287.470">
    <property type="entry name" value="Helix hairpin bin"/>
    <property type="match status" value="1"/>
</dbReference>
<proteinExistence type="predicted"/>
<dbReference type="Gene3D" id="2.40.50.100">
    <property type="match status" value="1"/>
</dbReference>
<dbReference type="AlphaFoldDB" id="A0A645EFL0"/>
<dbReference type="GO" id="GO:0015562">
    <property type="term" value="F:efflux transmembrane transporter activity"/>
    <property type="evidence" value="ECO:0007669"/>
    <property type="project" value="TreeGrafter"/>
</dbReference>
<dbReference type="InterPro" id="IPR058637">
    <property type="entry name" value="YknX-like_C"/>
</dbReference>
<gene>
    <name evidence="3" type="primary">yknX_7</name>
    <name evidence="3" type="ORF">SDC9_146735</name>
</gene>
<comment type="caution">
    <text evidence="3">The sequence shown here is derived from an EMBL/GenBank/DDBJ whole genome shotgun (WGS) entry which is preliminary data.</text>
</comment>
<dbReference type="Pfam" id="PF25954">
    <property type="entry name" value="Beta-barrel_RND_2"/>
    <property type="match status" value="1"/>
</dbReference>
<dbReference type="SUPFAM" id="SSF111369">
    <property type="entry name" value="HlyD-like secretion proteins"/>
    <property type="match status" value="1"/>
</dbReference>
<dbReference type="Pfam" id="PF25989">
    <property type="entry name" value="YknX_C"/>
    <property type="match status" value="1"/>
</dbReference>
<dbReference type="EMBL" id="VSSQ01045628">
    <property type="protein sequence ID" value="MPM99543.1"/>
    <property type="molecule type" value="Genomic_DNA"/>
</dbReference>
<dbReference type="NCBIfam" id="TIGR01730">
    <property type="entry name" value="RND_mfp"/>
    <property type="match status" value="1"/>
</dbReference>
<sequence>MDRFISSKEVGGISDQQLESLQTQLIAAKSRYEVSRRRLSDATVRAPMDGIINMRYVEIGSLIAPNAPLFDIVDNSDLKVICNLPESKINHIKKGQTVILTHNSLKREKFTGRINFIGVKTDRGLNYPVEIILDNNNLLRVGMYMKVNFISNTNHRGILVPRNAIVGGQRSSMVYLVKNGKAVAQEITLGEMIGDRVEVLSSLNEGNIIITSGLMNLSDGTPVKSIN</sequence>
<evidence type="ECO:0000259" key="1">
    <source>
        <dbReference type="Pfam" id="PF25954"/>
    </source>
</evidence>
<dbReference type="Gene3D" id="2.40.30.170">
    <property type="match status" value="1"/>
</dbReference>
<protein>
    <submittedName>
        <fullName evidence="3">Putative efflux system component YknX</fullName>
    </submittedName>
</protein>
<evidence type="ECO:0000313" key="3">
    <source>
        <dbReference type="EMBL" id="MPM99543.1"/>
    </source>
</evidence>